<evidence type="ECO:0000256" key="8">
    <source>
        <dbReference type="ARBA" id="ARBA00023224"/>
    </source>
</evidence>
<sequence>MEQRKNARVRETGDPRETRQPVVTFGTIPTCETPGSYSTVNRNRFALVGGERPNLCPTPATIMLQSLVLSESTFFSNWHVLGSSGCRTIVIMCRAQKPVIMRAGFFAVMSLQTFLSVSSHSSKDRTVIRGWPPLVANLKAASLHIPGRGSCVFGDAQVVMVEVVKDTATTDPALLAAWEKNPPTNGIIRHNSHLPKVGDRTRFALVGGEQANHSATVASCSTRGEAWAIGRH</sequence>
<keyword evidence="10" id="KW-1185">Reference proteome</keyword>
<proteinExistence type="predicted"/>
<keyword evidence="8" id="KW-0807">Transducer</keyword>
<name>A0ABQ9GSX9_9NEOP</name>
<evidence type="ECO:0000256" key="2">
    <source>
        <dbReference type="ARBA" id="ARBA00022606"/>
    </source>
</evidence>
<keyword evidence="4" id="KW-0552">Olfaction</keyword>
<keyword evidence="5" id="KW-1133">Transmembrane helix</keyword>
<dbReference type="EMBL" id="JARBHB010000009">
    <property type="protein sequence ID" value="KAJ8875135.1"/>
    <property type="molecule type" value="Genomic_DNA"/>
</dbReference>
<organism evidence="9 10">
    <name type="scientific">Dryococelus australis</name>
    <dbReference type="NCBI Taxonomy" id="614101"/>
    <lineage>
        <taxon>Eukaryota</taxon>
        <taxon>Metazoa</taxon>
        <taxon>Ecdysozoa</taxon>
        <taxon>Arthropoda</taxon>
        <taxon>Hexapoda</taxon>
        <taxon>Insecta</taxon>
        <taxon>Pterygota</taxon>
        <taxon>Neoptera</taxon>
        <taxon>Polyneoptera</taxon>
        <taxon>Phasmatodea</taxon>
        <taxon>Verophasmatodea</taxon>
        <taxon>Anareolatae</taxon>
        <taxon>Phasmatidae</taxon>
        <taxon>Eurycanthinae</taxon>
        <taxon>Dryococelus</taxon>
    </lineage>
</organism>
<evidence type="ECO:0000256" key="6">
    <source>
        <dbReference type="ARBA" id="ARBA00023136"/>
    </source>
</evidence>
<evidence type="ECO:0000256" key="5">
    <source>
        <dbReference type="ARBA" id="ARBA00022989"/>
    </source>
</evidence>
<keyword evidence="6" id="KW-0472">Membrane</keyword>
<evidence type="ECO:0000256" key="3">
    <source>
        <dbReference type="ARBA" id="ARBA00022692"/>
    </source>
</evidence>
<comment type="subcellular location">
    <subcellularLocation>
        <location evidence="1">Membrane</location>
        <topology evidence="1">Multi-pass membrane protein</topology>
    </subcellularLocation>
</comment>
<evidence type="ECO:0000313" key="9">
    <source>
        <dbReference type="EMBL" id="KAJ8875135.1"/>
    </source>
</evidence>
<evidence type="ECO:0000256" key="7">
    <source>
        <dbReference type="ARBA" id="ARBA00023170"/>
    </source>
</evidence>
<protein>
    <submittedName>
        <fullName evidence="9">Uncharacterized protein</fullName>
    </submittedName>
</protein>
<evidence type="ECO:0000256" key="4">
    <source>
        <dbReference type="ARBA" id="ARBA00022725"/>
    </source>
</evidence>
<accession>A0ABQ9GSX9</accession>
<keyword evidence="2" id="KW-0716">Sensory transduction</keyword>
<evidence type="ECO:0000256" key="1">
    <source>
        <dbReference type="ARBA" id="ARBA00004141"/>
    </source>
</evidence>
<keyword evidence="7" id="KW-0675">Receptor</keyword>
<dbReference type="Proteomes" id="UP001159363">
    <property type="component" value="Chromosome 8"/>
</dbReference>
<dbReference type="Pfam" id="PF02949">
    <property type="entry name" value="7tm_6"/>
    <property type="match status" value="1"/>
</dbReference>
<dbReference type="InterPro" id="IPR004117">
    <property type="entry name" value="7tm6_olfct_rcpt"/>
</dbReference>
<reference evidence="9 10" key="1">
    <citation type="submission" date="2023-02" db="EMBL/GenBank/DDBJ databases">
        <title>LHISI_Scaffold_Assembly.</title>
        <authorList>
            <person name="Stuart O.P."/>
            <person name="Cleave R."/>
            <person name="Magrath M.J.L."/>
            <person name="Mikheyev A.S."/>
        </authorList>
    </citation>
    <scope>NUCLEOTIDE SEQUENCE [LARGE SCALE GENOMIC DNA]</scope>
    <source>
        <strain evidence="9">Daus_M_001</strain>
        <tissue evidence="9">Leg muscle</tissue>
    </source>
</reference>
<keyword evidence="3" id="KW-0812">Transmembrane</keyword>
<gene>
    <name evidence="9" type="ORF">PR048_023028</name>
</gene>
<evidence type="ECO:0000313" key="10">
    <source>
        <dbReference type="Proteomes" id="UP001159363"/>
    </source>
</evidence>
<comment type="caution">
    <text evidence="9">The sequence shown here is derived from an EMBL/GenBank/DDBJ whole genome shotgun (WGS) entry which is preliminary data.</text>
</comment>